<sequence>MDATILTRIKAVTIDQTVQAVVDPIIVLSDTLRGGSRRDVDRIRAREKVTAAQQRATRRPSISNGDLARQFARPAMPQPDRAASPNLTDVVAVRLPPPGKSECPEIVLFWAAMQLLPGTTDPAVIDSATREVRAACGAAWYARSLGVDDRLIDDSLTDIVMLCAALLNRRDIAASTTAITGVEDDPAEKAVKLLASGLPSTARLQIQELW</sequence>
<name>A0ABS6AYT2_9NOCA</name>
<evidence type="ECO:0000313" key="1">
    <source>
        <dbReference type="EMBL" id="MBU3063199.1"/>
    </source>
</evidence>
<proteinExistence type="predicted"/>
<dbReference type="Proteomes" id="UP000733379">
    <property type="component" value="Unassembled WGS sequence"/>
</dbReference>
<gene>
    <name evidence="1" type="ORF">KO481_16895</name>
</gene>
<accession>A0ABS6AYT2</accession>
<evidence type="ECO:0000313" key="2">
    <source>
        <dbReference type="Proteomes" id="UP000733379"/>
    </source>
</evidence>
<dbReference type="EMBL" id="JAHKNI010000005">
    <property type="protein sequence ID" value="MBU3063199.1"/>
    <property type="molecule type" value="Genomic_DNA"/>
</dbReference>
<comment type="caution">
    <text evidence="1">The sequence shown here is derived from an EMBL/GenBank/DDBJ whole genome shotgun (WGS) entry which is preliminary data.</text>
</comment>
<keyword evidence="2" id="KW-1185">Reference proteome</keyword>
<dbReference type="RefSeq" id="WP_215918110.1">
    <property type="nucleotide sequence ID" value="NZ_JAHKNI010000005.1"/>
</dbReference>
<protein>
    <submittedName>
        <fullName evidence="1">Uncharacterized protein</fullName>
    </submittedName>
</protein>
<reference evidence="1 2" key="1">
    <citation type="submission" date="2021-06" db="EMBL/GenBank/DDBJ databases">
        <title>Actinomycetes sequencing.</title>
        <authorList>
            <person name="Shan Q."/>
        </authorList>
    </citation>
    <scope>NUCLEOTIDE SEQUENCE [LARGE SCALE GENOMIC DNA]</scope>
    <source>
        <strain evidence="1 2">NEAU-G5</strain>
    </source>
</reference>
<organism evidence="1 2">
    <name type="scientific">Nocardia albiluteola</name>
    <dbReference type="NCBI Taxonomy" id="2842303"/>
    <lineage>
        <taxon>Bacteria</taxon>
        <taxon>Bacillati</taxon>
        <taxon>Actinomycetota</taxon>
        <taxon>Actinomycetes</taxon>
        <taxon>Mycobacteriales</taxon>
        <taxon>Nocardiaceae</taxon>
        <taxon>Nocardia</taxon>
    </lineage>
</organism>